<evidence type="ECO:0000313" key="2">
    <source>
        <dbReference type="Proteomes" id="UP000603641"/>
    </source>
</evidence>
<dbReference type="EMBL" id="JACSQM010000010">
    <property type="protein sequence ID" value="MBD7965929.1"/>
    <property type="molecule type" value="Genomic_DNA"/>
</dbReference>
<organism evidence="1 2">
    <name type="scientific">Fictibacillus norfolkensis</name>
    <dbReference type="NCBI Taxonomy" id="2762233"/>
    <lineage>
        <taxon>Bacteria</taxon>
        <taxon>Bacillati</taxon>
        <taxon>Bacillota</taxon>
        <taxon>Bacilli</taxon>
        <taxon>Bacillales</taxon>
        <taxon>Fictibacillaceae</taxon>
        <taxon>Fictibacillus</taxon>
    </lineage>
</organism>
<gene>
    <name evidence="1" type="ORF">H9648_17860</name>
</gene>
<accession>A0ABR8SRD8</accession>
<evidence type="ECO:0000313" key="1">
    <source>
        <dbReference type="EMBL" id="MBD7965929.1"/>
    </source>
</evidence>
<dbReference type="RefSeq" id="WP_191755149.1">
    <property type="nucleotide sequence ID" value="NZ_JACSQM010000010.1"/>
</dbReference>
<evidence type="ECO:0008006" key="3">
    <source>
        <dbReference type="Google" id="ProtNLM"/>
    </source>
</evidence>
<protein>
    <recommendedName>
        <fullName evidence="3">Ribosome biogenesis GTPase</fullName>
    </recommendedName>
</protein>
<proteinExistence type="predicted"/>
<comment type="caution">
    <text evidence="1">The sequence shown here is derived from an EMBL/GenBank/DDBJ whole genome shotgun (WGS) entry which is preliminary data.</text>
</comment>
<name>A0ABR8SRD8_9BACL</name>
<reference evidence="1 2" key="1">
    <citation type="submission" date="2020-08" db="EMBL/GenBank/DDBJ databases">
        <title>A Genomic Blueprint of the Chicken Gut Microbiome.</title>
        <authorList>
            <person name="Gilroy R."/>
            <person name="Ravi A."/>
            <person name="Getino M."/>
            <person name="Pursley I."/>
            <person name="Horton D.L."/>
            <person name="Alikhan N.-F."/>
            <person name="Baker D."/>
            <person name="Gharbi K."/>
            <person name="Hall N."/>
            <person name="Watson M."/>
            <person name="Adriaenssens E.M."/>
            <person name="Foster-Nyarko E."/>
            <person name="Jarju S."/>
            <person name="Secka A."/>
            <person name="Antonio M."/>
            <person name="Oren A."/>
            <person name="Chaudhuri R."/>
            <person name="La Ragione R.M."/>
            <person name="Hildebrand F."/>
            <person name="Pallen M.J."/>
        </authorList>
    </citation>
    <scope>NUCLEOTIDE SEQUENCE [LARGE SCALE GENOMIC DNA]</scope>
    <source>
        <strain evidence="1 2">Sa2CUA10</strain>
    </source>
</reference>
<dbReference type="Proteomes" id="UP000603641">
    <property type="component" value="Unassembled WGS sequence"/>
</dbReference>
<dbReference type="Gene3D" id="1.10.40.50">
    <property type="entry name" value="Probable gtpase engc, domain 3"/>
    <property type="match status" value="1"/>
</dbReference>
<keyword evidence="2" id="KW-1185">Reference proteome</keyword>
<sequence length="80" mass="9610">MNDRIFVEIENLSRMCKFTNCSHTKEPHCAVKNAISEGVLTYDEYNAFNRDKREEEHILKQKNKTKAVDYMKQRKLFREP</sequence>